<dbReference type="Proteomes" id="UP000052015">
    <property type="component" value="Unassembled WGS sequence"/>
</dbReference>
<dbReference type="AlphaFoldDB" id="A0A0R3JUU4"/>
<organism evidence="1 2">
    <name type="scientific">Caloramator mitchellensis</name>
    <dbReference type="NCBI Taxonomy" id="908809"/>
    <lineage>
        <taxon>Bacteria</taxon>
        <taxon>Bacillati</taxon>
        <taxon>Bacillota</taxon>
        <taxon>Clostridia</taxon>
        <taxon>Eubacteriales</taxon>
        <taxon>Clostridiaceae</taxon>
        <taxon>Caloramator</taxon>
    </lineage>
</organism>
<dbReference type="PATRIC" id="fig|908809.3.peg.680"/>
<protein>
    <submittedName>
        <fullName evidence="1">YtxC-like family protein</fullName>
    </submittedName>
</protein>
<dbReference type="OrthoDB" id="2986513at2"/>
<name>A0A0R3JUU4_CALMK</name>
<reference evidence="1 2" key="1">
    <citation type="submission" date="2015-09" db="EMBL/GenBank/DDBJ databases">
        <title>Draft genome sequence of a Caloramator mitchellensis, a moderate thermophile from the Great Artesian Basin of Australia.</title>
        <authorList>
            <person name="Patel B.K."/>
        </authorList>
    </citation>
    <scope>NUCLEOTIDE SEQUENCE [LARGE SCALE GENOMIC DNA]</scope>
    <source>
        <strain evidence="1 2">VF08</strain>
    </source>
</reference>
<comment type="caution">
    <text evidence="1">The sequence shown here is derived from an EMBL/GenBank/DDBJ whole genome shotgun (WGS) entry which is preliminary data.</text>
</comment>
<evidence type="ECO:0000313" key="2">
    <source>
        <dbReference type="Proteomes" id="UP000052015"/>
    </source>
</evidence>
<evidence type="ECO:0000313" key="1">
    <source>
        <dbReference type="EMBL" id="KRQ87337.1"/>
    </source>
</evidence>
<accession>A0A0R3JUU4</accession>
<gene>
    <name evidence="1" type="ORF">ABG79_00675</name>
</gene>
<sequence length="303" mass="35921">MLLLSIGFADESSNINDKFNELCTYLRNNEINIAMVENDIAEYHYIKLLLKDSEKDIKNFDNYRDLFLSYATDIIYEYISKNYEMKILEKLIRQNYGYFSPEEMEDIKQKCGSYIMGTGILPVNDVITSMKHRNEIYKKIEDYLQESNEIIIDGFVKFRLKNLEDDISEILDRMIEEYMVEREYDEFIKLLRYFVEIQESKYDVLNIYINQNGDYTLKDGNSLNITRELFADFEVFNENNDTTVDDILLSIIVTCAPRQLIIHSVENCRNKEIIETIKNIFLERTIFCDTCEDCKIIRSGQIV</sequence>
<proteinExistence type="predicted"/>
<dbReference type="InterPro" id="IPR014199">
    <property type="entry name" value="Spore_YtxC"/>
</dbReference>
<dbReference type="RefSeq" id="WP_057977117.1">
    <property type="nucleotide sequence ID" value="NZ_LKHP01000003.1"/>
</dbReference>
<dbReference type="NCBIfam" id="TIGR02834">
    <property type="entry name" value="spo_ytxC"/>
    <property type="match status" value="1"/>
</dbReference>
<dbReference type="STRING" id="908809.ABG79_00675"/>
<dbReference type="EMBL" id="LKHP01000003">
    <property type="protein sequence ID" value="KRQ87337.1"/>
    <property type="molecule type" value="Genomic_DNA"/>
</dbReference>
<dbReference type="Pfam" id="PF08812">
    <property type="entry name" value="YtxC"/>
    <property type="match status" value="1"/>
</dbReference>
<keyword evidence="2" id="KW-1185">Reference proteome</keyword>